<evidence type="ECO:0000313" key="5">
    <source>
        <dbReference type="Proteomes" id="UP000437748"/>
    </source>
</evidence>
<feature type="transmembrane region" description="Helical" evidence="2">
    <location>
        <begin position="321"/>
        <end position="340"/>
    </location>
</feature>
<dbReference type="Pfam" id="PF07228">
    <property type="entry name" value="SpoIIE"/>
    <property type="match status" value="1"/>
</dbReference>
<dbReference type="OrthoDB" id="9802500at2"/>
<evidence type="ECO:0000256" key="1">
    <source>
        <dbReference type="ARBA" id="ARBA00022801"/>
    </source>
</evidence>
<sequence length="634" mass="74727">MSPDFKKINQDFEIYIKNILIKSAIVSVILALIAFIILFLRLLSFNIELQKEHIEKNSQIINNQIDYISNHIVTLKNSFVSFKKFDHKYIFDKKKSSKDSLNRYIYNSNEIGTFISLYKPVNVFLDEFSALEHLSVQIKNFQKIDYILWTYYYSKNKFVYVHPKIKNPITYKFSELSYAGDILENTATVNKPYISPIYQDAITNKKVFSLTIPLFQNSNYQGTFAIDIDLEKLFQSVTNLNKNTKNVDLFLVDRKNQHYSLEDEIINSSWFHFNEHSNIKSGFNFKQMKVYNSQKIVDGTVLVSSFSIKNILYNSLYDPNLIYFIFVLGIFYLFISLTYFRYIKPQQSILIGVLEYLDSNKDTKESKLNKITKEVYKAFKYLISEFTLKIKIDNDIRHSKETIEYFIKSHHSDDYCGYLINPAFNFSGDYVKIFDLGQSKRIYFIADVSGKGVGAMILVNQIDFFFNFHLKKIIDLKSFESVLEEFNLYFVEKNMNCNFIAFKAIYINKNEEKLAIINAGFPNIYYCNHQNQIKELNNINSYTPLGIIENEKYEFNEIKISDSIHYIFSTTDGILEQMNKNGLIYQSKFVTVLDESLKFEKIPDMIKYIWNDFFSFIDAYENQYDDFTLLIIKV</sequence>
<dbReference type="AlphaFoldDB" id="A0A6N6VWX7"/>
<evidence type="ECO:0000313" key="4">
    <source>
        <dbReference type="EMBL" id="KAB8040564.1"/>
    </source>
</evidence>
<protein>
    <submittedName>
        <fullName evidence="4">SpoIIE family protein phosphatase</fullName>
    </submittedName>
</protein>
<dbReference type="CDD" id="cd18773">
    <property type="entry name" value="PDC1_HK_sensor"/>
    <property type="match status" value="1"/>
</dbReference>
<organism evidence="4 5">
    <name type="scientific">Silvanigrella paludirubra</name>
    <dbReference type="NCBI Taxonomy" id="2499159"/>
    <lineage>
        <taxon>Bacteria</taxon>
        <taxon>Pseudomonadati</taxon>
        <taxon>Bdellovibrionota</taxon>
        <taxon>Oligoflexia</taxon>
        <taxon>Silvanigrellales</taxon>
        <taxon>Silvanigrellaceae</taxon>
        <taxon>Silvanigrella</taxon>
    </lineage>
</organism>
<keyword evidence="2" id="KW-0472">Membrane</keyword>
<feature type="transmembrane region" description="Helical" evidence="2">
    <location>
        <begin position="20"/>
        <end position="43"/>
    </location>
</feature>
<evidence type="ECO:0000259" key="3">
    <source>
        <dbReference type="SMART" id="SM00331"/>
    </source>
</evidence>
<feature type="domain" description="PPM-type phosphatase" evidence="3">
    <location>
        <begin position="411"/>
        <end position="634"/>
    </location>
</feature>
<dbReference type="InterPro" id="IPR036457">
    <property type="entry name" value="PPM-type-like_dom_sf"/>
</dbReference>
<dbReference type="PANTHER" id="PTHR43156:SF2">
    <property type="entry name" value="STAGE II SPORULATION PROTEIN E"/>
    <property type="match status" value="1"/>
</dbReference>
<keyword evidence="5" id="KW-1185">Reference proteome</keyword>
<name>A0A6N6VWX7_9BACT</name>
<dbReference type="PANTHER" id="PTHR43156">
    <property type="entry name" value="STAGE II SPORULATION PROTEIN E-RELATED"/>
    <property type="match status" value="1"/>
</dbReference>
<keyword evidence="1" id="KW-0378">Hydrolase</keyword>
<dbReference type="Gene3D" id="3.60.40.10">
    <property type="entry name" value="PPM-type phosphatase domain"/>
    <property type="match status" value="1"/>
</dbReference>
<dbReference type="EMBL" id="WFLM01000001">
    <property type="protein sequence ID" value="KAB8040564.1"/>
    <property type="molecule type" value="Genomic_DNA"/>
</dbReference>
<gene>
    <name evidence="4" type="ORF">GCL60_01200</name>
</gene>
<keyword evidence="2" id="KW-1133">Transmembrane helix</keyword>
<dbReference type="SMART" id="SM00331">
    <property type="entry name" value="PP2C_SIG"/>
    <property type="match status" value="1"/>
</dbReference>
<dbReference type="InterPro" id="IPR001932">
    <property type="entry name" value="PPM-type_phosphatase-like_dom"/>
</dbReference>
<dbReference type="Proteomes" id="UP000437748">
    <property type="component" value="Unassembled WGS sequence"/>
</dbReference>
<proteinExistence type="predicted"/>
<accession>A0A6N6VWX7</accession>
<dbReference type="RefSeq" id="WP_153418079.1">
    <property type="nucleotide sequence ID" value="NZ_WFLM01000001.1"/>
</dbReference>
<keyword evidence="2" id="KW-0812">Transmembrane</keyword>
<dbReference type="Gene3D" id="3.30.450.20">
    <property type="entry name" value="PAS domain"/>
    <property type="match status" value="1"/>
</dbReference>
<dbReference type="GO" id="GO:0016791">
    <property type="term" value="F:phosphatase activity"/>
    <property type="evidence" value="ECO:0007669"/>
    <property type="project" value="TreeGrafter"/>
</dbReference>
<reference evidence="4 5" key="1">
    <citation type="submission" date="2019-10" db="EMBL/GenBank/DDBJ databases">
        <title>New species of Slilvanegrellaceae.</title>
        <authorList>
            <person name="Pitt A."/>
            <person name="Hahn M.W."/>
        </authorList>
    </citation>
    <scope>NUCLEOTIDE SEQUENCE [LARGE SCALE GENOMIC DNA]</scope>
    <source>
        <strain evidence="4 5">SP-Ram-0.45-NSY-1</strain>
    </source>
</reference>
<dbReference type="InterPro" id="IPR052016">
    <property type="entry name" value="Bact_Sigma-Reg"/>
</dbReference>
<evidence type="ECO:0000256" key="2">
    <source>
        <dbReference type="SAM" id="Phobius"/>
    </source>
</evidence>
<comment type="caution">
    <text evidence="4">The sequence shown here is derived from an EMBL/GenBank/DDBJ whole genome shotgun (WGS) entry which is preliminary data.</text>
</comment>